<evidence type="ECO:0000313" key="1">
    <source>
        <dbReference type="EMBL" id="MPC85926.1"/>
    </source>
</evidence>
<sequence length="76" mass="8641">MALNIAGKAMRRATDTATVRRESTSKVIWQHVHFSLHFLFFSFLSAFNFSRVAAPCFSLGGEEEDNKKMREIVCSL</sequence>
<organism evidence="1 2">
    <name type="scientific">Portunus trituberculatus</name>
    <name type="common">Swimming crab</name>
    <name type="synonym">Neptunus trituberculatus</name>
    <dbReference type="NCBI Taxonomy" id="210409"/>
    <lineage>
        <taxon>Eukaryota</taxon>
        <taxon>Metazoa</taxon>
        <taxon>Ecdysozoa</taxon>
        <taxon>Arthropoda</taxon>
        <taxon>Crustacea</taxon>
        <taxon>Multicrustacea</taxon>
        <taxon>Malacostraca</taxon>
        <taxon>Eumalacostraca</taxon>
        <taxon>Eucarida</taxon>
        <taxon>Decapoda</taxon>
        <taxon>Pleocyemata</taxon>
        <taxon>Brachyura</taxon>
        <taxon>Eubrachyura</taxon>
        <taxon>Portunoidea</taxon>
        <taxon>Portunidae</taxon>
        <taxon>Portuninae</taxon>
        <taxon>Portunus</taxon>
    </lineage>
</organism>
<evidence type="ECO:0000313" key="2">
    <source>
        <dbReference type="Proteomes" id="UP000324222"/>
    </source>
</evidence>
<name>A0A5B7IW55_PORTR</name>
<accession>A0A5B7IW55</accession>
<dbReference type="AlphaFoldDB" id="A0A5B7IW55"/>
<dbReference type="EMBL" id="VSRR010070004">
    <property type="protein sequence ID" value="MPC85926.1"/>
    <property type="molecule type" value="Genomic_DNA"/>
</dbReference>
<comment type="caution">
    <text evidence="1">The sequence shown here is derived from an EMBL/GenBank/DDBJ whole genome shotgun (WGS) entry which is preliminary data.</text>
</comment>
<keyword evidence="2" id="KW-1185">Reference proteome</keyword>
<gene>
    <name evidence="1" type="ORF">E2C01_080731</name>
</gene>
<dbReference type="Proteomes" id="UP000324222">
    <property type="component" value="Unassembled WGS sequence"/>
</dbReference>
<proteinExistence type="predicted"/>
<protein>
    <submittedName>
        <fullName evidence="1">Uncharacterized protein</fullName>
    </submittedName>
</protein>
<reference evidence="1 2" key="1">
    <citation type="submission" date="2019-05" db="EMBL/GenBank/DDBJ databases">
        <title>Another draft genome of Portunus trituberculatus and its Hox gene families provides insights of decapod evolution.</title>
        <authorList>
            <person name="Jeong J.-H."/>
            <person name="Song I."/>
            <person name="Kim S."/>
            <person name="Choi T."/>
            <person name="Kim D."/>
            <person name="Ryu S."/>
            <person name="Kim W."/>
        </authorList>
    </citation>
    <scope>NUCLEOTIDE SEQUENCE [LARGE SCALE GENOMIC DNA]</scope>
    <source>
        <tissue evidence="1">Muscle</tissue>
    </source>
</reference>